<name>A0A8S1IX48_9CHLO</name>
<keyword evidence="1" id="KW-0732">Signal</keyword>
<dbReference type="Proteomes" id="UP000708148">
    <property type="component" value="Unassembled WGS sequence"/>
</dbReference>
<dbReference type="EMBL" id="CAJHUC010000807">
    <property type="protein sequence ID" value="CAD7698310.1"/>
    <property type="molecule type" value="Genomic_DNA"/>
</dbReference>
<feature type="chain" id="PRO_5035877990" description="Secreted protein" evidence="1">
    <location>
        <begin position="21"/>
        <end position="125"/>
    </location>
</feature>
<proteinExistence type="predicted"/>
<organism evidence="2 3">
    <name type="scientific">Ostreobium quekettii</name>
    <dbReference type="NCBI Taxonomy" id="121088"/>
    <lineage>
        <taxon>Eukaryota</taxon>
        <taxon>Viridiplantae</taxon>
        <taxon>Chlorophyta</taxon>
        <taxon>core chlorophytes</taxon>
        <taxon>Ulvophyceae</taxon>
        <taxon>TCBD clade</taxon>
        <taxon>Bryopsidales</taxon>
        <taxon>Ostreobineae</taxon>
        <taxon>Ostreobiaceae</taxon>
        <taxon>Ostreobium</taxon>
    </lineage>
</organism>
<protein>
    <recommendedName>
        <fullName evidence="4">Secreted protein</fullName>
    </recommendedName>
</protein>
<evidence type="ECO:0008006" key="4">
    <source>
        <dbReference type="Google" id="ProtNLM"/>
    </source>
</evidence>
<dbReference type="AlphaFoldDB" id="A0A8S1IX48"/>
<evidence type="ECO:0000313" key="2">
    <source>
        <dbReference type="EMBL" id="CAD7698310.1"/>
    </source>
</evidence>
<gene>
    <name evidence="2" type="ORF">OSTQU699_LOCUS3671</name>
</gene>
<sequence>MKAPGSFFCLFHSQLSLPLAQNLFEDNPVCTVTNLHLCCHLCCSLCCQPLSRIAVTCARNAIGPDSGVGAFMAGRLTRYIESLCCGTRHVSLGQFLCSNAQQTAALKVPSGSTVVNTKPMQTNAK</sequence>
<evidence type="ECO:0000256" key="1">
    <source>
        <dbReference type="SAM" id="SignalP"/>
    </source>
</evidence>
<reference evidence="2" key="1">
    <citation type="submission" date="2020-12" db="EMBL/GenBank/DDBJ databases">
        <authorList>
            <person name="Iha C."/>
        </authorList>
    </citation>
    <scope>NUCLEOTIDE SEQUENCE</scope>
</reference>
<feature type="signal peptide" evidence="1">
    <location>
        <begin position="1"/>
        <end position="20"/>
    </location>
</feature>
<keyword evidence="3" id="KW-1185">Reference proteome</keyword>
<accession>A0A8S1IX48</accession>
<evidence type="ECO:0000313" key="3">
    <source>
        <dbReference type="Proteomes" id="UP000708148"/>
    </source>
</evidence>
<comment type="caution">
    <text evidence="2">The sequence shown here is derived from an EMBL/GenBank/DDBJ whole genome shotgun (WGS) entry which is preliminary data.</text>
</comment>